<dbReference type="EMBL" id="CP060783">
    <property type="protein sequence ID" value="QNP49344.1"/>
    <property type="molecule type" value="Genomic_DNA"/>
</dbReference>
<name>A0A7H0GM28_9BURK</name>
<evidence type="ECO:0000313" key="2">
    <source>
        <dbReference type="Proteomes" id="UP000516028"/>
    </source>
</evidence>
<dbReference type="AlphaFoldDB" id="A0A7H0GM28"/>
<protein>
    <submittedName>
        <fullName evidence="1">Uncharacterized protein</fullName>
    </submittedName>
</protein>
<sequence length="129" mass="14484">MNIDAVIQEDWASAPSVKQACLHVWHALSSREHQLDHYTFDHLLHLAQAGDEAVVARALSYLATPRVKVLKTCLMYEFDGGFYELPEEEVRHYSRGEAVIHPEFGEPISESQIMICFTPGATLKDMGVA</sequence>
<reference evidence="1 2" key="1">
    <citation type="submission" date="2020-08" db="EMBL/GenBank/DDBJ databases">
        <title>Genome sequence of Diaphorobacter aerolatus KACC 16536T.</title>
        <authorList>
            <person name="Hyun D.-W."/>
            <person name="Bae J.-W."/>
        </authorList>
    </citation>
    <scope>NUCLEOTIDE SEQUENCE [LARGE SCALE GENOMIC DNA]</scope>
    <source>
        <strain evidence="1 2">KACC 16536</strain>
    </source>
</reference>
<organism evidence="1 2">
    <name type="scientific">Diaphorobacter aerolatus</name>
    <dbReference type="NCBI Taxonomy" id="1288495"/>
    <lineage>
        <taxon>Bacteria</taxon>
        <taxon>Pseudomonadati</taxon>
        <taxon>Pseudomonadota</taxon>
        <taxon>Betaproteobacteria</taxon>
        <taxon>Burkholderiales</taxon>
        <taxon>Comamonadaceae</taxon>
        <taxon>Diaphorobacter</taxon>
    </lineage>
</organism>
<accession>A0A7H0GM28</accession>
<proteinExistence type="predicted"/>
<dbReference type="KEGG" id="daer:H9K75_04605"/>
<evidence type="ECO:0000313" key="1">
    <source>
        <dbReference type="EMBL" id="QNP49344.1"/>
    </source>
</evidence>
<keyword evidence="2" id="KW-1185">Reference proteome</keyword>
<gene>
    <name evidence="1" type="ORF">H9K75_04605</name>
</gene>
<dbReference type="Proteomes" id="UP000516028">
    <property type="component" value="Chromosome"/>
</dbReference>